<dbReference type="Gene3D" id="1.20.1250.20">
    <property type="entry name" value="MFS general substrate transporter like domains"/>
    <property type="match status" value="1"/>
</dbReference>
<feature type="transmembrane region" description="Helical" evidence="7">
    <location>
        <begin position="284"/>
        <end position="301"/>
    </location>
</feature>
<dbReference type="InterPro" id="IPR011701">
    <property type="entry name" value="MFS"/>
</dbReference>
<dbReference type="PANTHER" id="PTHR23517">
    <property type="entry name" value="RESISTANCE PROTEIN MDTM, PUTATIVE-RELATED-RELATED"/>
    <property type="match status" value="1"/>
</dbReference>
<feature type="transmembrane region" description="Helical" evidence="7">
    <location>
        <begin position="20"/>
        <end position="43"/>
    </location>
</feature>
<dbReference type="Pfam" id="PF07690">
    <property type="entry name" value="MFS_1"/>
    <property type="match status" value="1"/>
</dbReference>
<evidence type="ECO:0000256" key="7">
    <source>
        <dbReference type="SAM" id="Phobius"/>
    </source>
</evidence>
<feature type="transmembrane region" description="Helical" evidence="7">
    <location>
        <begin position="307"/>
        <end position="328"/>
    </location>
</feature>
<keyword evidence="2" id="KW-0813">Transport</keyword>
<name>A0ABV9HQ58_9FLAO</name>
<proteinExistence type="predicted"/>
<accession>A0ABV9HQ58</accession>
<keyword evidence="6 7" id="KW-0472">Membrane</keyword>
<feature type="transmembrane region" description="Helical" evidence="7">
    <location>
        <begin position="55"/>
        <end position="74"/>
    </location>
</feature>
<keyword evidence="10" id="KW-1185">Reference proteome</keyword>
<evidence type="ECO:0000256" key="6">
    <source>
        <dbReference type="ARBA" id="ARBA00023136"/>
    </source>
</evidence>
<evidence type="ECO:0000313" key="9">
    <source>
        <dbReference type="EMBL" id="MFC4632321.1"/>
    </source>
</evidence>
<evidence type="ECO:0000256" key="2">
    <source>
        <dbReference type="ARBA" id="ARBA00022448"/>
    </source>
</evidence>
<dbReference type="InterPro" id="IPR020846">
    <property type="entry name" value="MFS_dom"/>
</dbReference>
<feature type="transmembrane region" description="Helical" evidence="7">
    <location>
        <begin position="375"/>
        <end position="393"/>
    </location>
</feature>
<evidence type="ECO:0000256" key="1">
    <source>
        <dbReference type="ARBA" id="ARBA00004651"/>
    </source>
</evidence>
<protein>
    <submittedName>
        <fullName evidence="9">MFS transporter</fullName>
    </submittedName>
</protein>
<evidence type="ECO:0000256" key="3">
    <source>
        <dbReference type="ARBA" id="ARBA00022475"/>
    </source>
</evidence>
<feature type="transmembrane region" description="Helical" evidence="7">
    <location>
        <begin position="173"/>
        <end position="193"/>
    </location>
</feature>
<dbReference type="Proteomes" id="UP001596043">
    <property type="component" value="Unassembled WGS sequence"/>
</dbReference>
<keyword evidence="5 7" id="KW-1133">Transmembrane helix</keyword>
<dbReference type="InterPro" id="IPR036259">
    <property type="entry name" value="MFS_trans_sf"/>
</dbReference>
<evidence type="ECO:0000256" key="4">
    <source>
        <dbReference type="ARBA" id="ARBA00022692"/>
    </source>
</evidence>
<organism evidence="9 10">
    <name type="scientific">Dokdonia ponticola</name>
    <dbReference type="NCBI Taxonomy" id="2041041"/>
    <lineage>
        <taxon>Bacteria</taxon>
        <taxon>Pseudomonadati</taxon>
        <taxon>Bacteroidota</taxon>
        <taxon>Flavobacteriia</taxon>
        <taxon>Flavobacteriales</taxon>
        <taxon>Flavobacteriaceae</taxon>
        <taxon>Dokdonia</taxon>
    </lineage>
</organism>
<feature type="transmembrane region" description="Helical" evidence="7">
    <location>
        <begin position="106"/>
        <end position="134"/>
    </location>
</feature>
<comment type="caution">
    <text evidence="9">The sequence shown here is derived from an EMBL/GenBank/DDBJ whole genome shotgun (WGS) entry which is preliminary data.</text>
</comment>
<evidence type="ECO:0000256" key="5">
    <source>
        <dbReference type="ARBA" id="ARBA00022989"/>
    </source>
</evidence>
<evidence type="ECO:0000313" key="10">
    <source>
        <dbReference type="Proteomes" id="UP001596043"/>
    </source>
</evidence>
<dbReference type="EMBL" id="JBHSFV010000001">
    <property type="protein sequence ID" value="MFC4632321.1"/>
    <property type="molecule type" value="Genomic_DNA"/>
</dbReference>
<dbReference type="PROSITE" id="PS50850">
    <property type="entry name" value="MFS"/>
    <property type="match status" value="1"/>
</dbReference>
<sequence>MMKKLLRNYIKTFEGLSKEVWWLSLITFVNRFGAMVVPFLSIYLNESIGISEKNIGWIMTAYGLGSVTGSYLGGKLTDCLGYYKVILISLFFTGINFLWVMHITSFMGLCLSFFFLITMADMGRPAFFVALSAYSKPENKTRSLTLLRLAINLGMGAGPMIGGILIGTLGYKALFYADGCTCLLAAFLMMYVLNPKKAKEVDTEVIVAMPVAPQKDIPYLYFLIGLSLFAMVFLPIFTVVPLYYRSVYQISEVNVGLLMGVNAFLIVILEMPLVAWLQKKSFDNIQLTIIGIVFTGVSYLALLWEAWVGVVLISIVLLTFGEMIGFPFSNKFALDRSKIGKQGAFMGLYTMAFAIANIVAHNAGMQITAYYGFKMVWLFLFGLAAIACFFMYLSRRMLA</sequence>
<feature type="transmembrane region" description="Helical" evidence="7">
    <location>
        <begin position="146"/>
        <end position="167"/>
    </location>
</feature>
<feature type="transmembrane region" description="Helical" evidence="7">
    <location>
        <begin position="219"/>
        <end position="244"/>
    </location>
</feature>
<feature type="domain" description="Major facilitator superfamily (MFS) profile" evidence="8">
    <location>
        <begin position="19"/>
        <end position="399"/>
    </location>
</feature>
<feature type="transmembrane region" description="Helical" evidence="7">
    <location>
        <begin position="256"/>
        <end position="277"/>
    </location>
</feature>
<dbReference type="SUPFAM" id="SSF103473">
    <property type="entry name" value="MFS general substrate transporter"/>
    <property type="match status" value="1"/>
</dbReference>
<evidence type="ECO:0000259" key="8">
    <source>
        <dbReference type="PROSITE" id="PS50850"/>
    </source>
</evidence>
<keyword evidence="4 7" id="KW-0812">Transmembrane</keyword>
<dbReference type="RefSeq" id="WP_379976507.1">
    <property type="nucleotide sequence ID" value="NZ_JBHSFV010000001.1"/>
</dbReference>
<reference evidence="10" key="1">
    <citation type="journal article" date="2019" name="Int. J. Syst. Evol. Microbiol.">
        <title>The Global Catalogue of Microorganisms (GCM) 10K type strain sequencing project: providing services to taxonomists for standard genome sequencing and annotation.</title>
        <authorList>
            <consortium name="The Broad Institute Genomics Platform"/>
            <consortium name="The Broad Institute Genome Sequencing Center for Infectious Disease"/>
            <person name="Wu L."/>
            <person name="Ma J."/>
        </authorList>
    </citation>
    <scope>NUCLEOTIDE SEQUENCE [LARGE SCALE GENOMIC DNA]</scope>
    <source>
        <strain evidence="10">YJ-61-S</strain>
    </source>
</reference>
<feature type="transmembrane region" description="Helical" evidence="7">
    <location>
        <begin position="348"/>
        <end position="369"/>
    </location>
</feature>
<comment type="subcellular location">
    <subcellularLocation>
        <location evidence="1">Cell membrane</location>
        <topology evidence="1">Multi-pass membrane protein</topology>
    </subcellularLocation>
</comment>
<dbReference type="PANTHER" id="PTHR23517:SF3">
    <property type="entry name" value="INTEGRAL MEMBRANE TRANSPORT PROTEIN"/>
    <property type="match status" value="1"/>
</dbReference>
<gene>
    <name evidence="9" type="ORF">ACFO3O_00265</name>
</gene>
<dbReference type="InterPro" id="IPR050171">
    <property type="entry name" value="MFS_Transporters"/>
</dbReference>
<feature type="transmembrane region" description="Helical" evidence="7">
    <location>
        <begin position="81"/>
        <end position="100"/>
    </location>
</feature>
<keyword evidence="3" id="KW-1003">Cell membrane</keyword>